<reference evidence="1" key="1">
    <citation type="submission" date="2024-06" db="EMBL/GenBank/DDBJ databases">
        <authorList>
            <person name="Liu X."/>
            <person name="Lenzi L."/>
            <person name="Haldenby T S."/>
            <person name="Uol C."/>
        </authorList>
    </citation>
    <scope>NUCLEOTIDE SEQUENCE</scope>
</reference>
<name>A0AAV2TIX3_CALDB</name>
<protein>
    <submittedName>
        <fullName evidence="1">Uncharacterized protein</fullName>
    </submittedName>
</protein>
<proteinExistence type="predicted"/>
<evidence type="ECO:0000313" key="2">
    <source>
        <dbReference type="Proteomes" id="UP001497525"/>
    </source>
</evidence>
<dbReference type="Proteomes" id="UP001497525">
    <property type="component" value="Unassembled WGS sequence"/>
</dbReference>
<dbReference type="AlphaFoldDB" id="A0AAV2TIX3"/>
<accession>A0AAV2TIX3</accession>
<comment type="caution">
    <text evidence="1">The sequence shown here is derived from an EMBL/GenBank/DDBJ whole genome shotgun (WGS) entry which is preliminary data.</text>
</comment>
<organism evidence="1 2">
    <name type="scientific">Calicophoron daubneyi</name>
    <name type="common">Rumen fluke</name>
    <name type="synonym">Paramphistomum daubneyi</name>
    <dbReference type="NCBI Taxonomy" id="300641"/>
    <lineage>
        <taxon>Eukaryota</taxon>
        <taxon>Metazoa</taxon>
        <taxon>Spiralia</taxon>
        <taxon>Lophotrochozoa</taxon>
        <taxon>Platyhelminthes</taxon>
        <taxon>Trematoda</taxon>
        <taxon>Digenea</taxon>
        <taxon>Plagiorchiida</taxon>
        <taxon>Pronocephalata</taxon>
        <taxon>Paramphistomoidea</taxon>
        <taxon>Paramphistomidae</taxon>
        <taxon>Calicophoron</taxon>
    </lineage>
</organism>
<dbReference type="EMBL" id="CAXLJL010000319">
    <property type="protein sequence ID" value="CAL5136428.1"/>
    <property type="molecule type" value="Genomic_DNA"/>
</dbReference>
<evidence type="ECO:0000313" key="1">
    <source>
        <dbReference type="EMBL" id="CAL5136428.1"/>
    </source>
</evidence>
<gene>
    <name evidence="1" type="ORF">CDAUBV1_LOCUS10520</name>
</gene>
<sequence>MYVDLKLPKKVPPIPNPISVNTLPLPGYLEQTLATNLRMAMSAVGQERPKFPFIRTKRSALIFMGLHLKGYNPRSSQYERQKYQRKLQDYLDACNLPKWLAISMPLLFRSETGRSPSLTPRLNQFLGFQQFIDTASVWMEFTDDTREKQAAEGVCLQLKNPFDL</sequence>